<organism evidence="6 7">
    <name type="scientific">Limnoglobus roseus</name>
    <dbReference type="NCBI Taxonomy" id="2598579"/>
    <lineage>
        <taxon>Bacteria</taxon>
        <taxon>Pseudomonadati</taxon>
        <taxon>Planctomycetota</taxon>
        <taxon>Planctomycetia</taxon>
        <taxon>Gemmatales</taxon>
        <taxon>Gemmataceae</taxon>
        <taxon>Limnoglobus</taxon>
    </lineage>
</organism>
<evidence type="ECO:0000256" key="2">
    <source>
        <dbReference type="ARBA" id="ARBA00010961"/>
    </source>
</evidence>
<protein>
    <submittedName>
        <fullName evidence="6">IS256 family transposase</fullName>
    </submittedName>
</protein>
<accession>A0A5C1ACA9</accession>
<evidence type="ECO:0000313" key="7">
    <source>
        <dbReference type="Proteomes" id="UP000324974"/>
    </source>
</evidence>
<keyword evidence="5" id="KW-0233">DNA recombination</keyword>
<keyword evidence="3" id="KW-0815">Transposition</keyword>
<keyword evidence="7" id="KW-1185">Reference proteome</keyword>
<sequence>MPLGTAHLVRAALRSVAGKDRRAVDADLGSIYQAAMAREAGMAMSKSAEVWGGQSPTIVKWRRVEWADVVAMFE</sequence>
<evidence type="ECO:0000256" key="1">
    <source>
        <dbReference type="ARBA" id="ARBA00002190"/>
    </source>
</evidence>
<dbReference type="Proteomes" id="UP000324974">
    <property type="component" value="Chromosome"/>
</dbReference>
<dbReference type="KEGG" id="lrs:PX52LOC_03320"/>
<name>A0A5C1ACA9_9BACT</name>
<comment type="function">
    <text evidence="1">Required for the transposition of the insertion element.</text>
</comment>
<dbReference type="GO" id="GO:0003677">
    <property type="term" value="F:DNA binding"/>
    <property type="evidence" value="ECO:0007669"/>
    <property type="project" value="UniProtKB-KW"/>
</dbReference>
<dbReference type="EMBL" id="CP042425">
    <property type="protein sequence ID" value="QEL16370.1"/>
    <property type="molecule type" value="Genomic_DNA"/>
</dbReference>
<evidence type="ECO:0000256" key="5">
    <source>
        <dbReference type="ARBA" id="ARBA00023172"/>
    </source>
</evidence>
<comment type="similarity">
    <text evidence="2">Belongs to the transposase mutator family.</text>
</comment>
<dbReference type="GO" id="GO:0004803">
    <property type="term" value="F:transposase activity"/>
    <property type="evidence" value="ECO:0007669"/>
    <property type="project" value="InterPro"/>
</dbReference>
<evidence type="ECO:0000313" key="6">
    <source>
        <dbReference type="EMBL" id="QEL16370.1"/>
    </source>
</evidence>
<keyword evidence="4" id="KW-0238">DNA-binding</keyword>
<dbReference type="GO" id="GO:0006313">
    <property type="term" value="P:DNA transposition"/>
    <property type="evidence" value="ECO:0007669"/>
    <property type="project" value="InterPro"/>
</dbReference>
<dbReference type="Pfam" id="PF00872">
    <property type="entry name" value="Transposase_mut"/>
    <property type="match status" value="1"/>
</dbReference>
<evidence type="ECO:0000256" key="4">
    <source>
        <dbReference type="ARBA" id="ARBA00023125"/>
    </source>
</evidence>
<dbReference type="InterPro" id="IPR001207">
    <property type="entry name" value="Transposase_mutator"/>
</dbReference>
<proteinExistence type="inferred from homology"/>
<dbReference type="AlphaFoldDB" id="A0A5C1ACA9"/>
<evidence type="ECO:0000256" key="3">
    <source>
        <dbReference type="ARBA" id="ARBA00022578"/>
    </source>
</evidence>
<reference evidence="7" key="1">
    <citation type="submission" date="2019-08" db="EMBL/GenBank/DDBJ databases">
        <title>Limnoglobus roseus gen. nov., sp. nov., a novel freshwater planctomycete with a giant genome from the family Gemmataceae.</title>
        <authorList>
            <person name="Kulichevskaya I.S."/>
            <person name="Naumoff D.G."/>
            <person name="Miroshnikov K."/>
            <person name="Ivanova A."/>
            <person name="Philippov D.A."/>
            <person name="Hakobyan A."/>
            <person name="Rijpstra I.C."/>
            <person name="Sinninghe Damste J.S."/>
            <person name="Liesack W."/>
            <person name="Dedysh S.N."/>
        </authorList>
    </citation>
    <scope>NUCLEOTIDE SEQUENCE [LARGE SCALE GENOMIC DNA]</scope>
    <source>
        <strain evidence="7">PX52</strain>
    </source>
</reference>
<gene>
    <name evidence="6" type="ORF">PX52LOC_03320</name>
</gene>